<dbReference type="InterPro" id="IPR036188">
    <property type="entry name" value="FAD/NAD-bd_sf"/>
</dbReference>
<evidence type="ECO:0000313" key="6">
    <source>
        <dbReference type="EMBL" id="OGM99670.1"/>
    </source>
</evidence>
<dbReference type="Proteomes" id="UP000177594">
    <property type="component" value="Unassembled WGS sequence"/>
</dbReference>
<evidence type="ECO:0000313" key="7">
    <source>
        <dbReference type="Proteomes" id="UP000177594"/>
    </source>
</evidence>
<dbReference type="Gene3D" id="2.40.30.10">
    <property type="entry name" value="Translation factors"/>
    <property type="match status" value="1"/>
</dbReference>
<dbReference type="PRINTS" id="PR00411">
    <property type="entry name" value="PNDRDTASEI"/>
</dbReference>
<protein>
    <recommendedName>
        <fullName evidence="8">FAD-dependent oxidoreductase</fullName>
    </recommendedName>
</protein>
<dbReference type="SUPFAM" id="SSF160996">
    <property type="entry name" value="HI0933 insert domain-like"/>
    <property type="match status" value="1"/>
</dbReference>
<organism evidence="6 7">
    <name type="scientific">Candidatus Yanofskybacteria bacterium RIFCSPHIGHO2_01_FULL_39_8b</name>
    <dbReference type="NCBI Taxonomy" id="1802659"/>
    <lineage>
        <taxon>Bacteria</taxon>
        <taxon>Candidatus Yanofskyibacteriota</taxon>
    </lineage>
</organism>
<proteinExistence type="predicted"/>
<dbReference type="AlphaFoldDB" id="A0A1F8EFP6"/>
<evidence type="ECO:0000259" key="4">
    <source>
        <dbReference type="Pfam" id="PF03486"/>
    </source>
</evidence>
<keyword evidence="3" id="KW-0274">FAD</keyword>
<feature type="domain" description="RsdA/BaiN/AoA(So)-like Rossmann fold-like" evidence="4">
    <location>
        <begin position="9"/>
        <end position="413"/>
    </location>
</feature>
<dbReference type="Pfam" id="PF03486">
    <property type="entry name" value="HI0933_like"/>
    <property type="match status" value="1"/>
</dbReference>
<feature type="domain" description="RsdA/BaiN/AoA(So)-like insert" evidence="5">
    <location>
        <begin position="198"/>
        <end position="360"/>
    </location>
</feature>
<evidence type="ECO:0000256" key="1">
    <source>
        <dbReference type="ARBA" id="ARBA00001974"/>
    </source>
</evidence>
<dbReference type="InterPro" id="IPR023166">
    <property type="entry name" value="BaiN-like_dom_sf"/>
</dbReference>
<dbReference type="EMBL" id="MGIZ01000012">
    <property type="protein sequence ID" value="OGM99670.1"/>
    <property type="molecule type" value="Genomic_DNA"/>
</dbReference>
<dbReference type="InterPro" id="IPR057661">
    <property type="entry name" value="RsdA/BaiN/AoA(So)_Rossmann"/>
</dbReference>
<comment type="caution">
    <text evidence="6">The sequence shown here is derived from an EMBL/GenBank/DDBJ whole genome shotgun (WGS) entry which is preliminary data.</text>
</comment>
<reference evidence="6 7" key="1">
    <citation type="journal article" date="2016" name="Nat. Commun.">
        <title>Thousands of microbial genomes shed light on interconnected biogeochemical processes in an aquifer system.</title>
        <authorList>
            <person name="Anantharaman K."/>
            <person name="Brown C.T."/>
            <person name="Hug L.A."/>
            <person name="Sharon I."/>
            <person name="Castelle C.J."/>
            <person name="Probst A.J."/>
            <person name="Thomas B.C."/>
            <person name="Singh A."/>
            <person name="Wilkins M.J."/>
            <person name="Karaoz U."/>
            <person name="Brodie E.L."/>
            <person name="Williams K.H."/>
            <person name="Hubbard S.S."/>
            <person name="Banfield J.F."/>
        </authorList>
    </citation>
    <scope>NUCLEOTIDE SEQUENCE [LARGE SCALE GENOMIC DNA]</scope>
</reference>
<evidence type="ECO:0000256" key="2">
    <source>
        <dbReference type="ARBA" id="ARBA00022630"/>
    </source>
</evidence>
<dbReference type="PANTHER" id="PTHR42887">
    <property type="entry name" value="OS12G0638800 PROTEIN"/>
    <property type="match status" value="1"/>
</dbReference>
<accession>A0A1F8EFP6</accession>
<dbReference type="SUPFAM" id="SSF51905">
    <property type="entry name" value="FAD/NAD(P)-binding domain"/>
    <property type="match status" value="1"/>
</dbReference>
<dbReference type="PANTHER" id="PTHR42887:SF2">
    <property type="entry name" value="OS12G0638800 PROTEIN"/>
    <property type="match status" value="1"/>
</dbReference>
<dbReference type="InterPro" id="IPR055178">
    <property type="entry name" value="RsdA/BaiN/AoA(So)-like_dom"/>
</dbReference>
<evidence type="ECO:0000259" key="5">
    <source>
        <dbReference type="Pfam" id="PF22780"/>
    </source>
</evidence>
<dbReference type="InterPro" id="IPR004792">
    <property type="entry name" value="BaiN-like"/>
</dbReference>
<name>A0A1F8EFP6_9BACT</name>
<dbReference type="NCBIfam" id="TIGR00275">
    <property type="entry name" value="aminoacetone oxidase family FAD-binding enzyme"/>
    <property type="match status" value="1"/>
</dbReference>
<evidence type="ECO:0008006" key="8">
    <source>
        <dbReference type="Google" id="ProtNLM"/>
    </source>
</evidence>
<dbReference type="Gene3D" id="3.50.50.60">
    <property type="entry name" value="FAD/NAD(P)-binding domain"/>
    <property type="match status" value="1"/>
</dbReference>
<sequence>MKMNPQHFDVVVIGGGAAGMMAAGRAGERGRQVLLLEKNKILGKKLGITGGGRCNITNAEHNVRLLLKNYGAGEKPLYSPFSQFGVEETFAFFEGRKLPLVVQERGRTFPKSEKAPDVVRVLENYCRENGVVIKTNTAVENIILRKEKPAEVITHHGTYLAEAVIVASGGVSHPETGSTGDGFLWLKACGHTIVKPTPGIVPLAVRDSWIKNLSGVTLEPMKITFFLNNKKQFSRSGKILFTHFGLSGPMILNCAATVGDLLHEGEVTAKIDAFPLEDEGAIESRIIRVFDENKNKTLKNIFKLIAPPGMAKEIFPLINRDFQDIKVHSVTVARRKKIIQTLKALPVTITDLMGYDRAVVADGGVDVKEIDMKTMRSRLHHNLFIVGDLLHIARPSGGYSLQLCWTTGYIAGSNV</sequence>
<dbReference type="Gene3D" id="1.10.8.260">
    <property type="entry name" value="HI0933 insert domain-like"/>
    <property type="match status" value="1"/>
</dbReference>
<keyword evidence="2" id="KW-0285">Flavoprotein</keyword>
<gene>
    <name evidence="6" type="ORF">A2817_03820</name>
</gene>
<comment type="cofactor">
    <cofactor evidence="1">
        <name>FAD</name>
        <dbReference type="ChEBI" id="CHEBI:57692"/>
    </cofactor>
</comment>
<evidence type="ECO:0000256" key="3">
    <source>
        <dbReference type="ARBA" id="ARBA00022827"/>
    </source>
</evidence>
<dbReference type="Pfam" id="PF22780">
    <property type="entry name" value="HI0933_like_1st"/>
    <property type="match status" value="1"/>
</dbReference>